<sequence length="214" mass="22641">MERYLLLSGAAIAILVLGTATIWAVRRTRQGAQQLARRGAAARRRVATAADRADAATDTLEVADRFGAGGPLLLTAEPQPGDLLYAVAAPSPPFDLTAPGAADALQDWEAASPARRRTVLIRGYLAHPLPRVRGEALDLIGRFGGEDARVPWHLAALLRDDAGSVRRKAAALAWSGDVDAVVAVLRERPDPDAGRAHAALVEHAPDGREAPPLR</sequence>
<gene>
    <name evidence="1" type="ORF">BJ983_005199</name>
</gene>
<organism evidence="1 2">
    <name type="scientific">Actinomycetospora corticicola</name>
    <dbReference type="NCBI Taxonomy" id="663602"/>
    <lineage>
        <taxon>Bacteria</taxon>
        <taxon>Bacillati</taxon>
        <taxon>Actinomycetota</taxon>
        <taxon>Actinomycetes</taxon>
        <taxon>Pseudonocardiales</taxon>
        <taxon>Pseudonocardiaceae</taxon>
        <taxon>Actinomycetospora</taxon>
    </lineage>
</organism>
<protein>
    <recommendedName>
        <fullName evidence="3">HEAT repeat protein</fullName>
    </recommendedName>
</protein>
<proteinExistence type="predicted"/>
<keyword evidence="2" id="KW-1185">Reference proteome</keyword>
<reference evidence="1 2" key="1">
    <citation type="submission" date="2020-07" db="EMBL/GenBank/DDBJ databases">
        <title>Sequencing the genomes of 1000 actinobacteria strains.</title>
        <authorList>
            <person name="Klenk H.-P."/>
        </authorList>
    </citation>
    <scope>NUCLEOTIDE SEQUENCE [LARGE SCALE GENOMIC DNA]</scope>
    <source>
        <strain evidence="1 2">DSM 45772</strain>
    </source>
</reference>
<name>A0A7Y9J819_9PSEU</name>
<dbReference type="Proteomes" id="UP000535890">
    <property type="component" value="Unassembled WGS sequence"/>
</dbReference>
<accession>A0A7Y9J819</accession>
<dbReference type="EMBL" id="JACCBN010000001">
    <property type="protein sequence ID" value="NYD39097.1"/>
    <property type="molecule type" value="Genomic_DNA"/>
</dbReference>
<evidence type="ECO:0000313" key="2">
    <source>
        <dbReference type="Proteomes" id="UP000535890"/>
    </source>
</evidence>
<dbReference type="RefSeq" id="WP_179796457.1">
    <property type="nucleotide sequence ID" value="NZ_BAABHP010000022.1"/>
</dbReference>
<dbReference type="Gene3D" id="1.25.10.10">
    <property type="entry name" value="Leucine-rich Repeat Variant"/>
    <property type="match status" value="1"/>
</dbReference>
<evidence type="ECO:0000313" key="1">
    <source>
        <dbReference type="EMBL" id="NYD39097.1"/>
    </source>
</evidence>
<evidence type="ECO:0008006" key="3">
    <source>
        <dbReference type="Google" id="ProtNLM"/>
    </source>
</evidence>
<dbReference type="InterPro" id="IPR011989">
    <property type="entry name" value="ARM-like"/>
</dbReference>
<comment type="caution">
    <text evidence="1">The sequence shown here is derived from an EMBL/GenBank/DDBJ whole genome shotgun (WGS) entry which is preliminary data.</text>
</comment>
<dbReference type="AlphaFoldDB" id="A0A7Y9J819"/>